<evidence type="ECO:0000256" key="1">
    <source>
        <dbReference type="ARBA" id="ARBA00001964"/>
    </source>
</evidence>
<evidence type="ECO:0000259" key="5">
    <source>
        <dbReference type="Pfam" id="PF09363"/>
    </source>
</evidence>
<gene>
    <name evidence="7" type="primary">xpkA</name>
    <name evidence="7" type="ORF">A19Y_1749</name>
</gene>
<name>A0A073CF52_PLAA1</name>
<evidence type="ECO:0000256" key="3">
    <source>
        <dbReference type="ARBA" id="ARBA00023052"/>
    </source>
</evidence>
<dbReference type="FunFam" id="3.40.50.970:FF:000091">
    <property type="entry name" value="Xylulose-5-phosphate/fructose-6-phosphate phosphoketolase"/>
    <property type="match status" value="1"/>
</dbReference>
<dbReference type="GO" id="GO:0050193">
    <property type="term" value="F:phosphoketolase activity"/>
    <property type="evidence" value="ECO:0007669"/>
    <property type="project" value="UniProtKB-EC"/>
</dbReference>
<dbReference type="PANTHER" id="PTHR31273:SF0">
    <property type="entry name" value="PHOSPHOKETOLASE-RELATED"/>
    <property type="match status" value="1"/>
</dbReference>
<dbReference type="Gene3D" id="3.40.50.920">
    <property type="match status" value="1"/>
</dbReference>
<sequence>MRSYKPEELFDANGRLIPELKTLAPQGTKRMSASPHANGGMLRKDLRLSDFRDYGVPVEYPGKSEVENTNPLGKFLRDVMRNNLQNFRVFGPDETASNRLNAIYEVSKKTWMGDFLPEDLDGSELATDGRVMEILSEHTLEGWLEGYLLTGRHGFFHTYEAFAHVIDSMFNQHAKWLDICRNEVSWRSPISSLNILLSSTVWRQDHNGFSHQDPGFLDVVTNKSASVTRIYLPPDANCLLSVADHCLKSTNYINVIVADKQKHLQFLTMDEAIKHCTKGIGIWEWASSDDCGKDPDIPDVIMAGCGDVATMESLAATAILREEIPDLKVRFVNVVDLFKLQPDTEHPHGLSDRDFDSLFTTDKPIIFNFHGYPWLIHKLAYRRKNHANMHVRGYKEKGNINTPLELAINNQVDRFNLVIDVIDRVPKLGSAAAYVRERMKNAIIENVNYAHEHGIDKDEIVNWKWPF</sequence>
<keyword evidence="4 7" id="KW-0456">Lyase</keyword>
<proteinExistence type="inferred from homology"/>
<evidence type="ECO:0000259" key="6">
    <source>
        <dbReference type="Pfam" id="PF09364"/>
    </source>
</evidence>
<keyword evidence="3" id="KW-0786">Thiamine pyrophosphate</keyword>
<evidence type="ECO:0000313" key="7">
    <source>
        <dbReference type="EMBL" id="KEI66746.1"/>
    </source>
</evidence>
<organism evidence="7 8">
    <name type="scientific">Planktothrix agardhii (strain NIVA-CYA 126/8)</name>
    <dbReference type="NCBI Taxonomy" id="388467"/>
    <lineage>
        <taxon>Bacteria</taxon>
        <taxon>Bacillati</taxon>
        <taxon>Cyanobacteriota</taxon>
        <taxon>Cyanophyceae</taxon>
        <taxon>Oscillatoriophycideae</taxon>
        <taxon>Oscillatoriales</taxon>
        <taxon>Microcoleaceae</taxon>
        <taxon>Planktothrix</taxon>
    </lineage>
</organism>
<dbReference type="Pfam" id="PF09364">
    <property type="entry name" value="XFP_N"/>
    <property type="match status" value="1"/>
</dbReference>
<dbReference type="EMBL" id="CM002803">
    <property type="protein sequence ID" value="KEI66746.1"/>
    <property type="molecule type" value="Genomic_DNA"/>
</dbReference>
<keyword evidence="8" id="KW-1185">Reference proteome</keyword>
<evidence type="ECO:0000256" key="2">
    <source>
        <dbReference type="ARBA" id="ARBA00005623"/>
    </source>
</evidence>
<dbReference type="InterPro" id="IPR009014">
    <property type="entry name" value="Transketo_C/PFOR_II"/>
</dbReference>
<dbReference type="HOGENOM" id="CLU_013954_1_1_3"/>
<dbReference type="AlphaFoldDB" id="A0A073CF52"/>
<comment type="cofactor">
    <cofactor evidence="1">
        <name>thiamine diphosphate</name>
        <dbReference type="ChEBI" id="CHEBI:58937"/>
    </cofactor>
</comment>
<dbReference type="Pfam" id="PF09363">
    <property type="entry name" value="XFP_C"/>
    <property type="match status" value="1"/>
</dbReference>
<dbReference type="Gene3D" id="3.40.50.970">
    <property type="match status" value="2"/>
</dbReference>
<evidence type="ECO:0000256" key="4">
    <source>
        <dbReference type="ARBA" id="ARBA00023239"/>
    </source>
</evidence>
<evidence type="ECO:0000313" key="8">
    <source>
        <dbReference type="Proteomes" id="UP000027395"/>
    </source>
</evidence>
<dbReference type="Pfam" id="PF03894">
    <property type="entry name" value="XFP"/>
    <property type="match status" value="1"/>
</dbReference>
<accession>A0A073CF52</accession>
<dbReference type="SUPFAM" id="SSF52518">
    <property type="entry name" value="Thiamin diphosphate-binding fold (THDP-binding)"/>
    <property type="match status" value="1"/>
</dbReference>
<dbReference type="InterPro" id="IPR005593">
    <property type="entry name" value="Xul5P/Fru6P_PKetolase"/>
</dbReference>
<dbReference type="Proteomes" id="UP000027395">
    <property type="component" value="Chromosome"/>
</dbReference>
<reference evidence="7 8" key="1">
    <citation type="journal article" date="2014" name="Appl. Environ. Microbiol.">
        <title>Elucidation of insertion elements encoded on plasmids and in vitro construction of shuttle vectors from the toxic cyanobacterium Planktothrix.</title>
        <authorList>
            <person name="Christiansen G."/>
            <person name="Goesmann A."/>
            <person name="Kurmayer R."/>
        </authorList>
    </citation>
    <scope>NUCLEOTIDE SEQUENCE [LARGE SCALE GENOMIC DNA]</scope>
    <source>
        <strain evidence="7 8">NIVA-CYA 126/8</strain>
    </source>
</reference>
<dbReference type="STRING" id="388467.A19Y_1749"/>
<comment type="similarity">
    <text evidence="2">Belongs to the XFP family.</text>
</comment>
<feature type="domain" description="Xylulose 5-phosphate/Fructose 6-phosphate phosphoketolase N-terminal" evidence="6">
    <location>
        <begin position="1"/>
        <end position="41"/>
    </location>
</feature>
<dbReference type="InterPro" id="IPR018970">
    <property type="entry name" value="Xul5P/Fru6P_PKetolase_N"/>
</dbReference>
<dbReference type="EC" id="4.1.2.9" evidence="7"/>
<dbReference type="PANTHER" id="PTHR31273">
    <property type="entry name" value="PHOSPHOKETOLASE-RELATED"/>
    <property type="match status" value="1"/>
</dbReference>
<dbReference type="GO" id="GO:0005975">
    <property type="term" value="P:carbohydrate metabolic process"/>
    <property type="evidence" value="ECO:0007669"/>
    <property type="project" value="InterPro"/>
</dbReference>
<protein>
    <submittedName>
        <fullName evidence="7">XpkA</fullName>
        <ecNumber evidence="7">4.1.2.9</ecNumber>
    </submittedName>
</protein>
<dbReference type="eggNOG" id="COG3957">
    <property type="taxonomic scope" value="Bacteria"/>
</dbReference>
<dbReference type="InterPro" id="IPR029061">
    <property type="entry name" value="THDP-binding"/>
</dbReference>
<feature type="domain" description="Xylulose 5-phosphate/Fructose 6-phosphate phosphoketolase C-terminal" evidence="5">
    <location>
        <begin position="260"/>
        <end position="465"/>
    </location>
</feature>
<dbReference type="InterPro" id="IPR018969">
    <property type="entry name" value="Xul5P/Fru6P_PKetolase_C"/>
</dbReference>
<dbReference type="PATRIC" id="fig|388467.6.peg.1690"/>